<accession>F8P1L9</accession>
<organism>
    <name type="scientific">Serpula lacrymans var. lacrymans (strain S7.9)</name>
    <name type="common">Dry rot fungus</name>
    <dbReference type="NCBI Taxonomy" id="578457"/>
    <lineage>
        <taxon>Eukaryota</taxon>
        <taxon>Fungi</taxon>
        <taxon>Dikarya</taxon>
        <taxon>Basidiomycota</taxon>
        <taxon>Agaricomycotina</taxon>
        <taxon>Agaricomycetes</taxon>
        <taxon>Agaricomycetidae</taxon>
        <taxon>Boletales</taxon>
        <taxon>Coniophorineae</taxon>
        <taxon>Serpulaceae</taxon>
        <taxon>Serpula</taxon>
    </lineage>
</organism>
<dbReference type="KEGG" id="sla:SERLADRAFT_393988"/>
<dbReference type="AlphaFoldDB" id="F8P1L9"/>
<name>F8P1L9_SERL9</name>
<gene>
    <name evidence="1" type="ORF">SERLADRAFT_393988</name>
</gene>
<dbReference type="GeneID" id="18811646"/>
<dbReference type="EMBL" id="GL945436">
    <property type="protein sequence ID" value="EGO23048.1"/>
    <property type="molecule type" value="Genomic_DNA"/>
</dbReference>
<dbReference type="HOGENOM" id="CLU_2139534_0_0_1"/>
<reference evidence="1" key="1">
    <citation type="submission" date="2011-04" db="EMBL/GenBank/DDBJ databases">
        <title>Evolution of plant cell wall degrading machinery underlies the functional diversity of forest fungi.</title>
        <authorList>
            <consortium name="US DOE Joint Genome Institute (JGI-PGF)"/>
            <person name="Eastwood D.C."/>
            <person name="Floudas D."/>
            <person name="Binder M."/>
            <person name="Majcherczyk A."/>
            <person name="Schneider P."/>
            <person name="Aerts A."/>
            <person name="Asiegbu F.O."/>
            <person name="Baker S.E."/>
            <person name="Barry K."/>
            <person name="Bendiksby M."/>
            <person name="Blumentritt M."/>
            <person name="Coutinho P.M."/>
            <person name="Cullen D."/>
            <person name="Cullen D."/>
            <person name="Gathman A."/>
            <person name="Goodell B."/>
            <person name="Henrissat B."/>
            <person name="Ihrmark K."/>
            <person name="Kauserud H."/>
            <person name="Kohler A."/>
            <person name="LaButti K."/>
            <person name="Lapidus A."/>
            <person name="Lavin J.L."/>
            <person name="Lee Y.-H."/>
            <person name="Lindquist E."/>
            <person name="Lilly W."/>
            <person name="Lucas S."/>
            <person name="Morin E."/>
            <person name="Murat C."/>
            <person name="Oguiza J.A."/>
            <person name="Park J."/>
            <person name="Pisabarro A.G."/>
            <person name="Riley R."/>
            <person name="Rosling A."/>
            <person name="Salamov A."/>
            <person name="Schmidt O."/>
            <person name="Schmutz J."/>
            <person name="Skrede I."/>
            <person name="Stenlid J."/>
            <person name="Wiebenga A."/>
            <person name="Xie X."/>
            <person name="Kues U."/>
            <person name="Hibbett D.S."/>
            <person name="Hoffmeister D."/>
            <person name="Hogberg N."/>
            <person name="Martin F."/>
            <person name="Grigoriev I.V."/>
            <person name="Watkinson S.C."/>
        </authorList>
    </citation>
    <scope>NUCLEOTIDE SEQUENCE</scope>
    <source>
        <strain evidence="1">S7.9</strain>
    </source>
</reference>
<evidence type="ECO:0000313" key="1">
    <source>
        <dbReference type="EMBL" id="EGO23048.1"/>
    </source>
</evidence>
<dbReference type="RefSeq" id="XP_007320288.1">
    <property type="nucleotide sequence ID" value="XM_007320226.1"/>
</dbReference>
<proteinExistence type="predicted"/>
<sequence>MRYILAFVAIYADFLSMFLTIGLGDALDSFAEKARLFSKALCLTQDVDLFLGRLKNALPVLKEDEPFAFTKHLDTHWGEFRQRLVKRSGYGIIWRDNPAYQLTEDLKLLLNYMK</sequence>
<protein>
    <submittedName>
        <fullName evidence="1">Uncharacterized protein</fullName>
    </submittedName>
</protein>
<dbReference type="Proteomes" id="UP000008064">
    <property type="component" value="Unassembled WGS sequence"/>
</dbReference>